<dbReference type="EMBL" id="JALKFT010000001">
    <property type="protein sequence ID" value="MCK9874245.1"/>
    <property type="molecule type" value="Genomic_DNA"/>
</dbReference>
<organism evidence="1 2">
    <name type="scientific">Frankia umida</name>
    <dbReference type="NCBI Taxonomy" id="573489"/>
    <lineage>
        <taxon>Bacteria</taxon>
        <taxon>Bacillati</taxon>
        <taxon>Actinomycetota</taxon>
        <taxon>Actinomycetes</taxon>
        <taxon>Frankiales</taxon>
        <taxon>Frankiaceae</taxon>
        <taxon>Frankia</taxon>
    </lineage>
</organism>
<gene>
    <name evidence="1" type="ORF">MXD59_00325</name>
</gene>
<keyword evidence="1" id="KW-0808">Transferase</keyword>
<comment type="caution">
    <text evidence="1">The sequence shown here is derived from an EMBL/GenBank/DDBJ whole genome shotgun (WGS) entry which is preliminary data.</text>
</comment>
<dbReference type="PIRSF" id="PIRSF017393">
    <property type="entry name" value="MTase_SAV2177"/>
    <property type="match status" value="1"/>
</dbReference>
<dbReference type="SUPFAM" id="SSF53335">
    <property type="entry name" value="S-adenosyl-L-methionine-dependent methyltransferases"/>
    <property type="match status" value="1"/>
</dbReference>
<dbReference type="InterPro" id="IPR029063">
    <property type="entry name" value="SAM-dependent_MTases_sf"/>
</dbReference>
<dbReference type="Pfam" id="PF04672">
    <property type="entry name" value="Methyltransf_19"/>
    <property type="match status" value="1"/>
</dbReference>
<name>A0ABT0JRT7_9ACTN</name>
<evidence type="ECO:0000313" key="1">
    <source>
        <dbReference type="EMBL" id="MCK9874245.1"/>
    </source>
</evidence>
<keyword evidence="2" id="KW-1185">Reference proteome</keyword>
<reference evidence="1 2" key="1">
    <citation type="submission" date="2022-04" db="EMBL/GenBank/DDBJ databases">
        <title>Genome diversity in the genus Frankia.</title>
        <authorList>
            <person name="Carlos-Shanley C."/>
            <person name="Hahn D."/>
        </authorList>
    </citation>
    <scope>NUCLEOTIDE SEQUENCE [LARGE SCALE GENOMIC DNA]</scope>
    <source>
        <strain evidence="1 2">Ag45/Mut15</strain>
    </source>
</reference>
<dbReference type="InterPro" id="IPR006764">
    <property type="entry name" value="SAM_dep_MeTrfase_SAV2177_type"/>
</dbReference>
<dbReference type="RefSeq" id="WP_248822947.1">
    <property type="nucleotide sequence ID" value="NZ_JALKFT010000001.1"/>
</dbReference>
<proteinExistence type="predicted"/>
<keyword evidence="1" id="KW-0489">Methyltransferase</keyword>
<protein>
    <submittedName>
        <fullName evidence="1">SAM-dependent methyltransferase</fullName>
    </submittedName>
</protein>
<dbReference type="GO" id="GO:0008168">
    <property type="term" value="F:methyltransferase activity"/>
    <property type="evidence" value="ECO:0007669"/>
    <property type="project" value="UniProtKB-KW"/>
</dbReference>
<evidence type="ECO:0000313" key="2">
    <source>
        <dbReference type="Proteomes" id="UP001201873"/>
    </source>
</evidence>
<dbReference type="Proteomes" id="UP001201873">
    <property type="component" value="Unassembled WGS sequence"/>
</dbReference>
<accession>A0ABT0JRT7</accession>
<dbReference type="GO" id="GO:0032259">
    <property type="term" value="P:methylation"/>
    <property type="evidence" value="ECO:0007669"/>
    <property type="project" value="UniProtKB-KW"/>
</dbReference>
<dbReference type="Gene3D" id="3.40.50.150">
    <property type="entry name" value="Vaccinia Virus protein VP39"/>
    <property type="match status" value="1"/>
</dbReference>
<sequence length="268" mass="28906">MADMGTEEPAQSAWSRVDTSVPHSARVWNYWLGGKDNFPADRELGDKVYEVYPDIVRVARAQREFLVRAITHLAGEVGIRQFLDIGTGLPTADNTHEVAQRIAPDSRIVYVDNDPLVLVHARALLTSAPGGATAYVDADVRDPEKILAGAAKILDFNEPVALVMFGIVGNVADNDEASSIVTRLLDAVRPGSYLALNDGTHGEDVDKAIEITQADGHPYNLRTPEQVTSFFDGLAVVEPGVVSTPLWRPPAGSAPEPLFIYGGVGRKP</sequence>